<feature type="compositionally biased region" description="Basic and acidic residues" evidence="5">
    <location>
        <begin position="436"/>
        <end position="454"/>
    </location>
</feature>
<name>A0A2W1CV13_9PLEO</name>
<dbReference type="OrthoDB" id="2129491at2759"/>
<protein>
    <submittedName>
        <fullName evidence="7">HOOK multi-domain protein</fullName>
    </submittedName>
    <submittedName>
        <fullName evidence="8">HOOK protein</fullName>
    </submittedName>
</protein>
<dbReference type="GO" id="GO:0031122">
    <property type="term" value="P:cytoplasmic microtubule organization"/>
    <property type="evidence" value="ECO:0007669"/>
    <property type="project" value="TreeGrafter"/>
</dbReference>
<dbReference type="InterPro" id="IPR036872">
    <property type="entry name" value="CH_dom_sf"/>
</dbReference>
<dbReference type="Proteomes" id="UP000249757">
    <property type="component" value="Unassembled WGS sequence"/>
</dbReference>
<organism evidence="7 9">
    <name type="scientific">Pyrenophora tritici-repentis</name>
    <dbReference type="NCBI Taxonomy" id="45151"/>
    <lineage>
        <taxon>Eukaryota</taxon>
        <taxon>Fungi</taxon>
        <taxon>Dikarya</taxon>
        <taxon>Ascomycota</taxon>
        <taxon>Pezizomycotina</taxon>
        <taxon>Dothideomycetes</taxon>
        <taxon>Pleosporomycetidae</taxon>
        <taxon>Pleosporales</taxon>
        <taxon>Pleosporineae</taxon>
        <taxon>Pleosporaceae</taxon>
        <taxon>Pyrenophora</taxon>
    </lineage>
</organism>
<reference evidence="8" key="3">
    <citation type="journal article" date="2022" name="bioRxiv">
        <title>A global pangenome for the wheat fungal pathogen Pyrenophora tritici-repentis and prediction of effector protein structural homology.</title>
        <authorList>
            <person name="Moolhuijzen P."/>
            <person name="See P.T."/>
            <person name="Shi G."/>
            <person name="Powell H.R."/>
            <person name="Cockram J."/>
            <person name="Jorgensen L.N."/>
            <person name="Benslimane H."/>
            <person name="Strelkov S.E."/>
            <person name="Turner J."/>
            <person name="Liu Z."/>
            <person name="Moffat C.S."/>
        </authorList>
    </citation>
    <scope>NUCLEOTIDE SEQUENCE</scope>
    <source>
        <strain evidence="8">86-124</strain>
    </source>
</reference>
<dbReference type="Gene3D" id="1.10.418.10">
    <property type="entry name" value="Calponin-like domain"/>
    <property type="match status" value="1"/>
</dbReference>
<accession>A0A2W1CV13</accession>
<dbReference type="GO" id="GO:0005737">
    <property type="term" value="C:cytoplasm"/>
    <property type="evidence" value="ECO:0007669"/>
    <property type="project" value="UniProtKB-SubCell"/>
</dbReference>
<dbReference type="EMBL" id="NRDI02000004">
    <property type="protein sequence ID" value="KAI1516905.1"/>
    <property type="molecule type" value="Genomic_DNA"/>
</dbReference>
<dbReference type="GO" id="GO:0030705">
    <property type="term" value="P:cytoskeleton-dependent intracellular transport"/>
    <property type="evidence" value="ECO:0007669"/>
    <property type="project" value="InterPro"/>
</dbReference>
<sequence length="770" mass="88444">MDDFKPELLKALLDWVNTFDLPYRITTLSQLEDGQILWQILADIDSDYFNESLPNFEETHHRRQSKIDNWIPRWQNLKHIERATSMYIREECEQLPVLTKRMIPDLKTGARDGSTMLVAKLTMAVLLAACFSPRSNQRMLQVMPKLGTKTAETIAEAIQEMQALDQRMSELGVDAELTAEPNLTGYRTPTRTLSGAPSPPGNELEQEAQLFEANKDRQALKVQVGKLSEELKVSRERIAKLEEEVAEASAYLDVRAGQAQRAESDDVENLRNDLLRDRQYIDQLEQDLANARDIMDSQKRRLDRLQGEEGSKQELRDQLQLIKAERDELSQKAKANENLKKKIESLTKETKQLETLREDYQQARERLAQLESVEERNEVLQNIIKENGQTLANGEQAIFEEKGKRTRVEHENLLLMKQLEQTRELQYKAEDAKQELEERIRELESSNHADRGDSLEDELSQDENNQESDTKPVTDGRVSADAIALQQRVDILNARLKSLESETLKQMQENLGLRSDMMMEKDETSQKPFLEQNEKLQTAQSELEELRRRLREQDLKMAELRNELNRKSDVADDVRTASIQKEHERLLVLQERTNDRLRELELANAEKSSLLRAALLDRENLPAELLELKRVETIRQMRERIETVIKAPGEAQPNVLDSTSSEIAETVLSAEAALDKAKKDLQDQVEANGTLREQLELATKESAEKGSAELQREVENLRRENALVKSMWYDMNQRLMSNTVILQRRSEAPKGWLGKQRAAVGGGASVLGRR</sequence>
<gene>
    <name evidence="8" type="ORF">Ptr86124_003842</name>
    <name evidence="7" type="ORF">PtrM4_097320</name>
</gene>
<evidence type="ECO:0000256" key="1">
    <source>
        <dbReference type="ARBA" id="ARBA00004496"/>
    </source>
</evidence>
<dbReference type="AlphaFoldDB" id="A0A2W1CV13"/>
<evidence type="ECO:0000256" key="3">
    <source>
        <dbReference type="ARBA" id="ARBA00023054"/>
    </source>
</evidence>
<evidence type="ECO:0000256" key="5">
    <source>
        <dbReference type="SAM" id="MobiDB-lite"/>
    </source>
</evidence>
<evidence type="ECO:0000313" key="10">
    <source>
        <dbReference type="Proteomes" id="UP000249757"/>
    </source>
</evidence>
<feature type="domain" description="HOOK N-terminal" evidence="6">
    <location>
        <begin position="7"/>
        <end position="160"/>
    </location>
</feature>
<reference evidence="8" key="2">
    <citation type="submission" date="2021-05" db="EMBL/GenBank/DDBJ databases">
        <authorList>
            <person name="Moolhuijzen P.M."/>
            <person name="Moffat C.S."/>
        </authorList>
    </citation>
    <scope>NUCLEOTIDE SEQUENCE</scope>
    <source>
        <strain evidence="8">86-124</strain>
    </source>
</reference>
<proteinExistence type="predicted"/>
<feature type="coiled-coil region" evidence="4">
    <location>
        <begin position="224"/>
        <end position="373"/>
    </location>
</feature>
<dbReference type="EMBL" id="NQIK02000004">
    <property type="protein sequence ID" value="KAF7572232.1"/>
    <property type="molecule type" value="Genomic_DNA"/>
</dbReference>
<feature type="coiled-coil region" evidence="4">
    <location>
        <begin position="529"/>
        <end position="577"/>
    </location>
</feature>
<keyword evidence="2" id="KW-0963">Cytoplasm</keyword>
<reference evidence="10" key="4">
    <citation type="journal article" date="2022" name="Microb. Genom.">
        <title>A global pangenome for the wheat fungal pathogen Pyrenophora tritici-repentis and prediction of effector protein structural homology.</title>
        <authorList>
            <person name="Moolhuijzen P.M."/>
            <person name="See P.T."/>
            <person name="Shi G."/>
            <person name="Powell H.R."/>
            <person name="Cockram J."/>
            <person name="Jorgensen L.N."/>
            <person name="Benslimane H."/>
            <person name="Strelkov S.E."/>
            <person name="Turner J."/>
            <person name="Liu Z."/>
            <person name="Moffat C.S."/>
        </authorList>
    </citation>
    <scope>NUCLEOTIDE SEQUENCE [LARGE SCALE GENOMIC DNA]</scope>
</reference>
<keyword evidence="3 4" id="KW-0175">Coiled coil</keyword>
<evidence type="ECO:0000256" key="4">
    <source>
        <dbReference type="SAM" id="Coils"/>
    </source>
</evidence>
<reference evidence="7" key="1">
    <citation type="journal article" date="2018" name="BMC Genomics">
        <title>Comparative genomics of the wheat fungal pathogen Pyrenophora tritici-repentis reveals chromosomal variations and genome plasticity.</title>
        <authorList>
            <person name="Moolhuijzen P."/>
            <person name="See P.T."/>
            <person name="Hane J.K."/>
            <person name="Shi G."/>
            <person name="Liu Z."/>
            <person name="Oliver R.P."/>
            <person name="Moffat C.S."/>
        </authorList>
    </citation>
    <scope>NUCLEOTIDE SEQUENCE [LARGE SCALE GENOMIC DNA]</scope>
    <source>
        <strain evidence="7">M4</strain>
    </source>
</reference>
<dbReference type="GO" id="GO:0051959">
    <property type="term" value="F:dynein light intermediate chain binding"/>
    <property type="evidence" value="ECO:0007669"/>
    <property type="project" value="TreeGrafter"/>
</dbReference>
<comment type="subcellular location">
    <subcellularLocation>
        <location evidence="1">Cytoplasm</location>
    </subcellularLocation>
</comment>
<feature type="coiled-coil region" evidence="4">
    <location>
        <begin position="667"/>
        <end position="727"/>
    </location>
</feature>
<feature type="region of interest" description="Disordered" evidence="5">
    <location>
        <begin position="183"/>
        <end position="203"/>
    </location>
</feature>
<evidence type="ECO:0000256" key="2">
    <source>
        <dbReference type="ARBA" id="ARBA00022490"/>
    </source>
</evidence>
<dbReference type="PANTHER" id="PTHR18947">
    <property type="entry name" value="HOOK PROTEINS"/>
    <property type="match status" value="1"/>
</dbReference>
<dbReference type="Proteomes" id="UP000245464">
    <property type="component" value="Chromosome 4"/>
</dbReference>
<evidence type="ECO:0000313" key="8">
    <source>
        <dbReference type="EMBL" id="KAI1516905.1"/>
    </source>
</evidence>
<evidence type="ECO:0000313" key="7">
    <source>
        <dbReference type="EMBL" id="KAF7572232.1"/>
    </source>
</evidence>
<dbReference type="CDD" id="cd22211">
    <property type="entry name" value="HkD_SF"/>
    <property type="match status" value="1"/>
</dbReference>
<dbReference type="PANTHER" id="PTHR18947:SF28">
    <property type="entry name" value="GIRDIN, ISOFORM A"/>
    <property type="match status" value="1"/>
</dbReference>
<feature type="region of interest" description="Disordered" evidence="5">
    <location>
        <begin position="436"/>
        <end position="477"/>
    </location>
</feature>
<evidence type="ECO:0000259" key="6">
    <source>
        <dbReference type="Pfam" id="PF19047"/>
    </source>
</evidence>
<feature type="compositionally biased region" description="Polar residues" evidence="5">
    <location>
        <begin position="185"/>
        <end position="195"/>
    </location>
</feature>
<feature type="compositionally biased region" description="Acidic residues" evidence="5">
    <location>
        <begin position="455"/>
        <end position="466"/>
    </location>
</feature>
<dbReference type="SUPFAM" id="SSF116907">
    <property type="entry name" value="Hook domain"/>
    <property type="match status" value="1"/>
</dbReference>
<dbReference type="GO" id="GO:0005815">
    <property type="term" value="C:microtubule organizing center"/>
    <property type="evidence" value="ECO:0007669"/>
    <property type="project" value="TreeGrafter"/>
</dbReference>
<comment type="caution">
    <text evidence="7">The sequence shown here is derived from an EMBL/GenBank/DDBJ whole genome shotgun (WGS) entry which is preliminary data.</text>
</comment>
<keyword evidence="10" id="KW-1185">Reference proteome</keyword>
<dbReference type="GO" id="GO:0008017">
    <property type="term" value="F:microtubule binding"/>
    <property type="evidence" value="ECO:0007669"/>
    <property type="project" value="TreeGrafter"/>
</dbReference>
<dbReference type="Pfam" id="PF19047">
    <property type="entry name" value="HOOK_N"/>
    <property type="match status" value="1"/>
</dbReference>
<dbReference type="InterPro" id="IPR043936">
    <property type="entry name" value="HOOK_N"/>
</dbReference>
<evidence type="ECO:0000313" key="9">
    <source>
        <dbReference type="Proteomes" id="UP000245464"/>
    </source>
</evidence>